<evidence type="ECO:0000313" key="3">
    <source>
        <dbReference type="Proteomes" id="UP000831181"/>
    </source>
</evidence>
<keyword evidence="2" id="KW-0614">Plasmid</keyword>
<dbReference type="Proteomes" id="UP000831181">
    <property type="component" value="Plasmid p1unnamed"/>
</dbReference>
<dbReference type="AlphaFoldDB" id="A0A976RQT6"/>
<protein>
    <submittedName>
        <fullName evidence="2">DsbA family protein</fullName>
    </submittedName>
</protein>
<feature type="domain" description="Thioredoxin-like fold" evidence="1">
    <location>
        <begin position="9"/>
        <end position="152"/>
    </location>
</feature>
<accession>A0A976RQT6</accession>
<geneLocation type="plasmid" evidence="2 3">
    <name>p1unnamed</name>
</geneLocation>
<dbReference type="InterPro" id="IPR012336">
    <property type="entry name" value="Thioredoxin-like_fold"/>
</dbReference>
<dbReference type="Pfam" id="PF13462">
    <property type="entry name" value="Thioredoxin_4"/>
    <property type="match status" value="1"/>
</dbReference>
<gene>
    <name evidence="2" type="ORF">MOO44_00020</name>
</gene>
<proteinExistence type="predicted"/>
<dbReference type="Gene3D" id="1.10.1200.90">
    <property type="entry name" value="DsbA-like domain"/>
    <property type="match status" value="1"/>
</dbReference>
<evidence type="ECO:0000259" key="1">
    <source>
        <dbReference type="Pfam" id="PF13462"/>
    </source>
</evidence>
<dbReference type="KEGG" id="lbe:MOO44_00020"/>
<evidence type="ECO:0000313" key="2">
    <source>
        <dbReference type="EMBL" id="UQS86065.1"/>
    </source>
</evidence>
<dbReference type="Gene3D" id="3.40.30.10">
    <property type="entry name" value="Glutaredoxin"/>
    <property type="match status" value="1"/>
</dbReference>
<reference evidence="2" key="1">
    <citation type="journal article" date="2022" name="Int. J. Syst. Evol. Microbiol.">
        <title>Apilactobacillus apisilvae sp. nov., Nicolia spurrieriana gen. nov. sp. nov., Bombilactobacillus folatiphilus sp. nov. and Bombilactobacillus thymidiniphilus sp. nov., four new lactic acid bacterial isolates from stingless bees Tetragonula carbonaria and Austroplebeia australis.</title>
        <authorList>
            <person name="Oliphant S.A."/>
            <person name="Watson-Haigh N.S."/>
            <person name="Sumby K.M."/>
            <person name="Gardner J."/>
            <person name="Groom S."/>
            <person name="Jiranek V."/>
        </authorList>
    </citation>
    <scope>NUCLEOTIDE SEQUENCE</scope>
    <source>
        <strain evidence="2">SGEP1_A5</strain>
    </source>
</reference>
<dbReference type="EMBL" id="CP093360">
    <property type="protein sequence ID" value="UQS86065.1"/>
    <property type="molecule type" value="Genomic_DNA"/>
</dbReference>
<name>A0A976RQT6_9LACO</name>
<keyword evidence="3" id="KW-1185">Reference proteome</keyword>
<organism evidence="2 3">
    <name type="scientific">Nicoliella spurrieriana</name>
    <dbReference type="NCBI Taxonomy" id="2925830"/>
    <lineage>
        <taxon>Bacteria</taxon>
        <taxon>Bacillati</taxon>
        <taxon>Bacillota</taxon>
        <taxon>Bacilli</taxon>
        <taxon>Lactobacillales</taxon>
        <taxon>Lactobacillaceae</taxon>
        <taxon>Nicoliella</taxon>
    </lineage>
</organism>
<dbReference type="InterPro" id="IPR036249">
    <property type="entry name" value="Thioredoxin-like_sf"/>
</dbReference>
<dbReference type="RefSeq" id="WP_260115872.1">
    <property type="nucleotide sequence ID" value="NZ_CP093360.1"/>
</dbReference>
<sequence>MSLDLSDRDTLTFGDVNAPHEVTVITNMACPFCRKWYENNFDKLKSEVQSGNLLAHFKFLDKDKEDLQDGNLAHEYIDYSNPNQAIEFVKAAFDIQPEWHRLPKPDAEAFLNDHFDIQKVNDIDFLASVKANIEAFGVPSVPTIVYDGDAHSDSNFTLPD</sequence>
<dbReference type="SUPFAM" id="SSF52833">
    <property type="entry name" value="Thioredoxin-like"/>
    <property type="match status" value="1"/>
</dbReference>